<dbReference type="EMBL" id="KV744845">
    <property type="protein sequence ID" value="OCK84094.1"/>
    <property type="molecule type" value="Genomic_DNA"/>
</dbReference>
<gene>
    <name evidence="2" type="ORF">K432DRAFT_289670</name>
</gene>
<dbReference type="AlphaFoldDB" id="A0A8E2JJ90"/>
<dbReference type="OrthoDB" id="2896006at2759"/>
<feature type="transmembrane region" description="Helical" evidence="1">
    <location>
        <begin position="234"/>
        <end position="254"/>
    </location>
</feature>
<keyword evidence="1" id="KW-0812">Transmembrane</keyword>
<keyword evidence="1" id="KW-0472">Membrane</keyword>
<dbReference type="Proteomes" id="UP000250266">
    <property type="component" value="Unassembled WGS sequence"/>
</dbReference>
<name>A0A8E2JJ90_9PEZI</name>
<evidence type="ECO:0000313" key="2">
    <source>
        <dbReference type="EMBL" id="OCK84094.1"/>
    </source>
</evidence>
<sequence>MTLQAGNGENKVEIPIWGQCLLWGTVIIFSFLHSSVEYTLEDVVATLTMVETPSAAITISPSADSEDPDAPLEKGGLLEAGPAITLVHQKPITSKIRTTLRHLTSQAGRLSHWRGLVPFVFYTISNVIVQNLLSLVVPRVVPARVIVISSLSAILLSRIHAAWTHTVISLPSSKRFWQRIPPASSWRQLWIPAAVNASAGYAAIYLSIGFVQILRLDRAQSELSTYSGVQWCMFALRIVSLMAIVLLGGLFVILPATVTLVRIEASLLPEEEETIIPFDRTFGGKVVPTILGGTGSIDFVEAWRTFNWEARRRLVKLYIKIFFIMLALTIIMAQIVLLEIWAIMGPAFPKMIADARNGNAQGEFHTL</sequence>
<accession>A0A8E2JJ90</accession>
<organism evidence="2 3">
    <name type="scientific">Lepidopterella palustris CBS 459.81</name>
    <dbReference type="NCBI Taxonomy" id="1314670"/>
    <lineage>
        <taxon>Eukaryota</taxon>
        <taxon>Fungi</taxon>
        <taxon>Dikarya</taxon>
        <taxon>Ascomycota</taxon>
        <taxon>Pezizomycotina</taxon>
        <taxon>Dothideomycetes</taxon>
        <taxon>Pleosporomycetidae</taxon>
        <taxon>Mytilinidiales</taxon>
        <taxon>Argynnaceae</taxon>
        <taxon>Lepidopterella</taxon>
    </lineage>
</organism>
<evidence type="ECO:0000313" key="3">
    <source>
        <dbReference type="Proteomes" id="UP000250266"/>
    </source>
</evidence>
<feature type="transmembrane region" description="Helical" evidence="1">
    <location>
        <begin position="189"/>
        <end position="214"/>
    </location>
</feature>
<proteinExistence type="predicted"/>
<keyword evidence="3" id="KW-1185">Reference proteome</keyword>
<feature type="transmembrane region" description="Helical" evidence="1">
    <location>
        <begin position="14"/>
        <end position="32"/>
    </location>
</feature>
<reference evidence="2 3" key="1">
    <citation type="journal article" date="2016" name="Nat. Commun.">
        <title>Ectomycorrhizal ecology is imprinted in the genome of the dominant symbiotic fungus Cenococcum geophilum.</title>
        <authorList>
            <consortium name="DOE Joint Genome Institute"/>
            <person name="Peter M."/>
            <person name="Kohler A."/>
            <person name="Ohm R.A."/>
            <person name="Kuo A."/>
            <person name="Krutzmann J."/>
            <person name="Morin E."/>
            <person name="Arend M."/>
            <person name="Barry K.W."/>
            <person name="Binder M."/>
            <person name="Choi C."/>
            <person name="Clum A."/>
            <person name="Copeland A."/>
            <person name="Grisel N."/>
            <person name="Haridas S."/>
            <person name="Kipfer T."/>
            <person name="LaButti K."/>
            <person name="Lindquist E."/>
            <person name="Lipzen A."/>
            <person name="Maire R."/>
            <person name="Meier B."/>
            <person name="Mihaltcheva S."/>
            <person name="Molinier V."/>
            <person name="Murat C."/>
            <person name="Poggeler S."/>
            <person name="Quandt C.A."/>
            <person name="Sperisen C."/>
            <person name="Tritt A."/>
            <person name="Tisserant E."/>
            <person name="Crous P.W."/>
            <person name="Henrissat B."/>
            <person name="Nehls U."/>
            <person name="Egli S."/>
            <person name="Spatafora J.W."/>
            <person name="Grigoriev I.V."/>
            <person name="Martin F.M."/>
        </authorList>
    </citation>
    <scope>NUCLEOTIDE SEQUENCE [LARGE SCALE GENOMIC DNA]</scope>
    <source>
        <strain evidence="2 3">CBS 459.81</strain>
    </source>
</reference>
<feature type="transmembrane region" description="Helical" evidence="1">
    <location>
        <begin position="321"/>
        <end position="344"/>
    </location>
</feature>
<evidence type="ECO:0000256" key="1">
    <source>
        <dbReference type="SAM" id="Phobius"/>
    </source>
</evidence>
<keyword evidence="1" id="KW-1133">Transmembrane helix</keyword>
<evidence type="ECO:0008006" key="4">
    <source>
        <dbReference type="Google" id="ProtNLM"/>
    </source>
</evidence>
<protein>
    <recommendedName>
        <fullName evidence="4">Ubiquitin conjugating enzyme</fullName>
    </recommendedName>
</protein>